<proteinExistence type="predicted"/>
<reference evidence="2" key="1">
    <citation type="submission" date="2022-11" db="UniProtKB">
        <authorList>
            <consortium name="WormBaseParasite"/>
        </authorList>
    </citation>
    <scope>IDENTIFICATION</scope>
</reference>
<dbReference type="Proteomes" id="UP000887579">
    <property type="component" value="Unplaced"/>
</dbReference>
<evidence type="ECO:0000313" key="1">
    <source>
        <dbReference type="Proteomes" id="UP000887579"/>
    </source>
</evidence>
<organism evidence="1 2">
    <name type="scientific">Panagrolaimus sp. ES5</name>
    <dbReference type="NCBI Taxonomy" id="591445"/>
    <lineage>
        <taxon>Eukaryota</taxon>
        <taxon>Metazoa</taxon>
        <taxon>Ecdysozoa</taxon>
        <taxon>Nematoda</taxon>
        <taxon>Chromadorea</taxon>
        <taxon>Rhabditida</taxon>
        <taxon>Tylenchina</taxon>
        <taxon>Panagrolaimomorpha</taxon>
        <taxon>Panagrolaimoidea</taxon>
        <taxon>Panagrolaimidae</taxon>
        <taxon>Panagrolaimus</taxon>
    </lineage>
</organism>
<name>A0AC34FX63_9BILA</name>
<evidence type="ECO:0000313" key="2">
    <source>
        <dbReference type="WBParaSite" id="ES5_v2.g21915.t1"/>
    </source>
</evidence>
<accession>A0AC34FX63</accession>
<dbReference type="WBParaSite" id="ES5_v2.g21915.t1">
    <property type="protein sequence ID" value="ES5_v2.g21915.t1"/>
    <property type="gene ID" value="ES5_v2.g21915"/>
</dbReference>
<protein>
    <submittedName>
        <fullName evidence="2">Uncharacterized protein</fullName>
    </submittedName>
</protein>
<sequence length="66" mass="7524">MTVHTHNPDIPDDYYVPNARIFYRNGQALIEEGHAFSSANNCQYLNTIVSDVHVASSQYCCIKFED</sequence>